<organism evidence="1 2">
    <name type="scientific">Rhizobium rhizogenes (strain K84 / ATCC BAA-868)</name>
    <name type="common">Agrobacterium radiobacter</name>
    <dbReference type="NCBI Taxonomy" id="311403"/>
    <lineage>
        <taxon>Bacteria</taxon>
        <taxon>Pseudomonadati</taxon>
        <taxon>Pseudomonadota</taxon>
        <taxon>Alphaproteobacteria</taxon>
        <taxon>Hyphomicrobiales</taxon>
        <taxon>Rhizobiaceae</taxon>
        <taxon>Rhizobium/Agrobacterium group</taxon>
        <taxon>Rhizobium</taxon>
    </lineage>
</organism>
<accession>B9JB59</accession>
<dbReference type="AlphaFoldDB" id="B9JB59"/>
<protein>
    <submittedName>
        <fullName evidence="1">Uncharacterized protein</fullName>
    </submittedName>
</protein>
<reference evidence="1 2" key="1">
    <citation type="journal article" date="2009" name="J. Bacteriol.">
        <title>Genome sequences of three Agrobacterium biovars help elucidate the evolution of multichromosome genomes in bacteria.</title>
        <authorList>
            <person name="Slater S.C."/>
            <person name="Goldman B.S."/>
            <person name="Goodner B."/>
            <person name="Setubal J.C."/>
            <person name="Farrand S.K."/>
            <person name="Nester E.W."/>
            <person name="Burr T.J."/>
            <person name="Banta L."/>
            <person name="Dickerman A.W."/>
            <person name="Paulsen I."/>
            <person name="Otten L."/>
            <person name="Suen G."/>
            <person name="Welch R."/>
            <person name="Almeida N.F."/>
            <person name="Arnold F."/>
            <person name="Burton O.T."/>
            <person name="Du Z."/>
            <person name="Ewing A."/>
            <person name="Godsy E."/>
            <person name="Heisel S."/>
            <person name="Houmiel K.L."/>
            <person name="Jhaveri J."/>
            <person name="Lu J."/>
            <person name="Miller N.M."/>
            <person name="Norton S."/>
            <person name="Chen Q."/>
            <person name="Phoolcharoen W."/>
            <person name="Ohlin V."/>
            <person name="Ondrusek D."/>
            <person name="Pride N."/>
            <person name="Stricklin S.L."/>
            <person name="Sun J."/>
            <person name="Wheeler C."/>
            <person name="Wilson L."/>
            <person name="Zhu H."/>
            <person name="Wood D.W."/>
        </authorList>
    </citation>
    <scope>NUCLEOTIDE SEQUENCE [LARGE SCALE GENOMIC DNA]</scope>
    <source>
        <strain evidence="2">K84 / ATCC BAA-868</strain>
    </source>
</reference>
<dbReference type="EMBL" id="CP000628">
    <property type="protein sequence ID" value="ACM27891.1"/>
    <property type="molecule type" value="Genomic_DNA"/>
</dbReference>
<dbReference type="HOGENOM" id="CLU_2535141_0_0_5"/>
<dbReference type="KEGG" id="ara:Arad_4106"/>
<gene>
    <name evidence="1" type="ordered locus">Arad_4106</name>
</gene>
<name>B9JB59_RHIR8</name>
<evidence type="ECO:0000313" key="2">
    <source>
        <dbReference type="Proteomes" id="UP000001600"/>
    </source>
</evidence>
<dbReference type="Proteomes" id="UP000001600">
    <property type="component" value="Chromosome 1"/>
</dbReference>
<sequence>MDITALLTAAFLDVVNEVLSSVETVFIPHNTLSLLFEEKSKILFHQPSRVAEAQKLRRLISDGNLRVFESTTLLPKACIIHRR</sequence>
<proteinExistence type="predicted"/>
<evidence type="ECO:0000313" key="1">
    <source>
        <dbReference type="EMBL" id="ACM27891.1"/>
    </source>
</evidence>
<dbReference type="STRING" id="311403.Arad_4106"/>